<feature type="compositionally biased region" description="Polar residues" evidence="1">
    <location>
        <begin position="69"/>
        <end position="78"/>
    </location>
</feature>
<keyword evidence="4" id="KW-1185">Reference proteome</keyword>
<gene>
    <name evidence="3" type="ORF">BASA50_007375</name>
</gene>
<organism evidence="3 4">
    <name type="scientific">Batrachochytrium salamandrivorans</name>
    <dbReference type="NCBI Taxonomy" id="1357716"/>
    <lineage>
        <taxon>Eukaryota</taxon>
        <taxon>Fungi</taxon>
        <taxon>Fungi incertae sedis</taxon>
        <taxon>Chytridiomycota</taxon>
        <taxon>Chytridiomycota incertae sedis</taxon>
        <taxon>Chytridiomycetes</taxon>
        <taxon>Rhizophydiales</taxon>
        <taxon>Rhizophydiales incertae sedis</taxon>
        <taxon>Batrachochytrium</taxon>
    </lineage>
</organism>
<evidence type="ECO:0000256" key="1">
    <source>
        <dbReference type="SAM" id="MobiDB-lite"/>
    </source>
</evidence>
<protein>
    <submittedName>
        <fullName evidence="3">Uncharacterized protein</fullName>
    </submittedName>
</protein>
<evidence type="ECO:0000313" key="4">
    <source>
        <dbReference type="Proteomes" id="UP001648503"/>
    </source>
</evidence>
<feature type="signal peptide" evidence="2">
    <location>
        <begin position="1"/>
        <end position="18"/>
    </location>
</feature>
<name>A0ABQ8F786_9FUNG</name>
<evidence type="ECO:0000256" key="2">
    <source>
        <dbReference type="SAM" id="SignalP"/>
    </source>
</evidence>
<sequence>MRVGTGIILSVLSFNVLAAVITNYDSHDPLLVRRTLNPDNKGILWKRANEEQMEPGPSNSGAGIGDGSPNYSSGNRGSSKLKRFREYVKNLYRSFVKNRNARKRKAILKKDKKSIQKAVKKLPRVFKGEYTDGIISRINAVLNNVLKVSRLVVESYDDKDMKPFVLPIPKDKKHRSLTKKTNRMQSTGKKQTKANLQSVTRAIARIAKQPRNVIKEMEKIVKSISRMCQVLDTLYDEYRDLVSKMGFAGTERTIKVTEAHVVGMNMFQFGTSESLDSIKEQINEGLVIFKGKFEGKIQSKSRRH</sequence>
<feature type="region of interest" description="Disordered" evidence="1">
    <location>
        <begin position="48"/>
        <end position="78"/>
    </location>
</feature>
<proteinExistence type="predicted"/>
<dbReference type="EMBL" id="JAFCIX010000356">
    <property type="protein sequence ID" value="KAH6593424.1"/>
    <property type="molecule type" value="Genomic_DNA"/>
</dbReference>
<accession>A0ABQ8F786</accession>
<comment type="caution">
    <text evidence="3">The sequence shown here is derived from an EMBL/GenBank/DDBJ whole genome shotgun (WGS) entry which is preliminary data.</text>
</comment>
<keyword evidence="2" id="KW-0732">Signal</keyword>
<dbReference type="Proteomes" id="UP001648503">
    <property type="component" value="Unassembled WGS sequence"/>
</dbReference>
<feature type="chain" id="PRO_5045358361" evidence="2">
    <location>
        <begin position="19"/>
        <end position="304"/>
    </location>
</feature>
<reference evidence="3 4" key="1">
    <citation type="submission" date="2021-02" db="EMBL/GenBank/DDBJ databases">
        <title>Variation within the Batrachochytrium salamandrivorans European outbreak.</title>
        <authorList>
            <person name="Kelly M."/>
            <person name="Pasmans F."/>
            <person name="Shea T.P."/>
            <person name="Munoz J.F."/>
            <person name="Carranza S."/>
            <person name="Cuomo C.A."/>
            <person name="Martel A."/>
        </authorList>
    </citation>
    <scope>NUCLEOTIDE SEQUENCE [LARGE SCALE GENOMIC DNA]</scope>
    <source>
        <strain evidence="3 4">AMFP18/2</strain>
    </source>
</reference>
<evidence type="ECO:0000313" key="3">
    <source>
        <dbReference type="EMBL" id="KAH6593424.1"/>
    </source>
</evidence>